<evidence type="ECO:0000259" key="1">
    <source>
        <dbReference type="PROSITE" id="PS50206"/>
    </source>
</evidence>
<name>A0A9D1NB28_9FIRM</name>
<dbReference type="SMART" id="SM00450">
    <property type="entry name" value="RHOD"/>
    <property type="match status" value="1"/>
</dbReference>
<dbReference type="InterPro" id="IPR001307">
    <property type="entry name" value="Thiosulphate_STrfase_CS"/>
</dbReference>
<dbReference type="SUPFAM" id="SSF52821">
    <property type="entry name" value="Rhodanese/Cell cycle control phosphatase"/>
    <property type="match status" value="1"/>
</dbReference>
<feature type="domain" description="Rhodanese" evidence="1">
    <location>
        <begin position="43"/>
        <end position="129"/>
    </location>
</feature>
<organism evidence="2 3">
    <name type="scientific">Candidatus Stercoripulliclostridium merdipullorum</name>
    <dbReference type="NCBI Taxonomy" id="2840952"/>
    <lineage>
        <taxon>Bacteria</taxon>
        <taxon>Bacillati</taxon>
        <taxon>Bacillota</taxon>
        <taxon>Clostridia</taxon>
        <taxon>Eubacteriales</taxon>
        <taxon>Candidatus Stercoripulliclostridium</taxon>
    </lineage>
</organism>
<dbReference type="Pfam" id="PF00581">
    <property type="entry name" value="Rhodanese"/>
    <property type="match status" value="1"/>
</dbReference>
<dbReference type="InterPro" id="IPR050229">
    <property type="entry name" value="GlpE_sulfurtransferase"/>
</dbReference>
<evidence type="ECO:0000313" key="3">
    <source>
        <dbReference type="Proteomes" id="UP000886891"/>
    </source>
</evidence>
<dbReference type="Gene3D" id="3.40.250.10">
    <property type="entry name" value="Rhodanese-like domain"/>
    <property type="match status" value="1"/>
</dbReference>
<evidence type="ECO:0000313" key="2">
    <source>
        <dbReference type="EMBL" id="HIU99569.1"/>
    </source>
</evidence>
<dbReference type="InterPro" id="IPR001763">
    <property type="entry name" value="Rhodanese-like_dom"/>
</dbReference>
<reference evidence="2" key="1">
    <citation type="submission" date="2020-10" db="EMBL/GenBank/DDBJ databases">
        <authorList>
            <person name="Gilroy R."/>
        </authorList>
    </citation>
    <scope>NUCLEOTIDE SEQUENCE</scope>
    <source>
        <strain evidence="2">23406</strain>
    </source>
</reference>
<dbReference type="CDD" id="cd00158">
    <property type="entry name" value="RHOD"/>
    <property type="match status" value="1"/>
</dbReference>
<gene>
    <name evidence="2" type="ORF">IAB14_00460</name>
</gene>
<dbReference type="AlphaFoldDB" id="A0A9D1NB28"/>
<dbReference type="PANTHER" id="PTHR43031">
    <property type="entry name" value="FAD-DEPENDENT OXIDOREDUCTASE"/>
    <property type="match status" value="1"/>
</dbReference>
<protein>
    <submittedName>
        <fullName evidence="2">Rhodanese-like domain-containing protein</fullName>
    </submittedName>
</protein>
<dbReference type="GO" id="GO:0004792">
    <property type="term" value="F:thiosulfate-cyanide sulfurtransferase activity"/>
    <property type="evidence" value="ECO:0007669"/>
    <property type="project" value="InterPro"/>
</dbReference>
<reference evidence="2" key="2">
    <citation type="journal article" date="2021" name="PeerJ">
        <title>Extensive microbial diversity within the chicken gut microbiome revealed by metagenomics and culture.</title>
        <authorList>
            <person name="Gilroy R."/>
            <person name="Ravi A."/>
            <person name="Getino M."/>
            <person name="Pursley I."/>
            <person name="Horton D.L."/>
            <person name="Alikhan N.F."/>
            <person name="Baker D."/>
            <person name="Gharbi K."/>
            <person name="Hall N."/>
            <person name="Watson M."/>
            <person name="Adriaenssens E.M."/>
            <person name="Foster-Nyarko E."/>
            <person name="Jarju S."/>
            <person name="Secka A."/>
            <person name="Antonio M."/>
            <person name="Oren A."/>
            <person name="Chaudhuri R.R."/>
            <person name="La Ragione R."/>
            <person name="Hildebrand F."/>
            <person name="Pallen M.J."/>
        </authorList>
    </citation>
    <scope>NUCLEOTIDE SEQUENCE</scope>
    <source>
        <strain evidence="2">23406</strain>
    </source>
</reference>
<comment type="caution">
    <text evidence="2">The sequence shown here is derived from an EMBL/GenBank/DDBJ whole genome shotgun (WGS) entry which is preliminary data.</text>
</comment>
<proteinExistence type="predicted"/>
<dbReference type="PROSITE" id="PS50206">
    <property type="entry name" value="RHODANESE_3"/>
    <property type="match status" value="1"/>
</dbReference>
<dbReference type="PANTHER" id="PTHR43031:SF1">
    <property type="entry name" value="PYRIDINE NUCLEOTIDE-DISULPHIDE OXIDOREDUCTASE"/>
    <property type="match status" value="1"/>
</dbReference>
<accession>A0A9D1NB28</accession>
<dbReference type="EMBL" id="DVOH01000006">
    <property type="protein sequence ID" value="HIU99569.1"/>
    <property type="molecule type" value="Genomic_DNA"/>
</dbReference>
<dbReference type="Proteomes" id="UP000886891">
    <property type="component" value="Unassembled WGS sequence"/>
</dbReference>
<dbReference type="InterPro" id="IPR036873">
    <property type="entry name" value="Rhodanese-like_dom_sf"/>
</dbReference>
<sequence length="131" mass="14902">MKKILIILLILAAIAVAIYFLIGFRQKGYVKISAEQAHQIMTSGEDYILLDVRTPEEYAERHIPGAVLIPDYELKSRAERELPDKDRLILVYCRSGNRSQKAANALLKMGYTNVKDFGGIIDWPFETERSS</sequence>
<dbReference type="PROSITE" id="PS00380">
    <property type="entry name" value="RHODANESE_1"/>
    <property type="match status" value="1"/>
</dbReference>